<dbReference type="GO" id="GO:0004842">
    <property type="term" value="F:ubiquitin-protein transferase activity"/>
    <property type="evidence" value="ECO:0007669"/>
    <property type="project" value="InterPro"/>
</dbReference>
<keyword evidence="10" id="KW-1185">Reference proteome</keyword>
<dbReference type="GO" id="GO:0002376">
    <property type="term" value="P:immune system process"/>
    <property type="evidence" value="ECO:0007669"/>
    <property type="project" value="UniProtKB-KW"/>
</dbReference>
<name>A0A9F5IVB4_PYTBI</name>
<dbReference type="SUPFAM" id="SSF57850">
    <property type="entry name" value="RING/U-box"/>
    <property type="match status" value="1"/>
</dbReference>
<dbReference type="PANTHER" id="PTHR22605:SF16">
    <property type="entry name" value="E3 UBIQUITIN-PROTEIN LIGASE RNF213"/>
    <property type="match status" value="1"/>
</dbReference>
<gene>
    <name evidence="11" type="primary">LOC103068126</name>
</gene>
<evidence type="ECO:0000256" key="3">
    <source>
        <dbReference type="ARBA" id="ARBA00022723"/>
    </source>
</evidence>
<dbReference type="Pfam" id="PF20173">
    <property type="entry name" value="ZnF_RZ-type"/>
    <property type="match status" value="1"/>
</dbReference>
<dbReference type="InterPro" id="IPR018957">
    <property type="entry name" value="Znf_C3HC4_RING-type"/>
</dbReference>
<evidence type="ECO:0000256" key="4">
    <source>
        <dbReference type="ARBA" id="ARBA00022771"/>
    </source>
</evidence>
<dbReference type="InterPro" id="IPR031248">
    <property type="entry name" value="RNF213"/>
</dbReference>
<dbReference type="PROSITE" id="PS00518">
    <property type="entry name" value="ZF_RING_1"/>
    <property type="match status" value="1"/>
</dbReference>
<dbReference type="KEGG" id="pbi:103068126"/>
<dbReference type="GO" id="GO:2000051">
    <property type="term" value="P:negative regulation of non-canonical Wnt signaling pathway"/>
    <property type="evidence" value="ECO:0007669"/>
    <property type="project" value="TreeGrafter"/>
</dbReference>
<keyword evidence="5" id="KW-0862">Zinc</keyword>
<evidence type="ECO:0000256" key="7">
    <source>
        <dbReference type="PROSITE-ProRule" id="PRU00175"/>
    </source>
</evidence>
<dbReference type="GO" id="GO:0016887">
    <property type="term" value="F:ATP hydrolysis activity"/>
    <property type="evidence" value="ECO:0007669"/>
    <property type="project" value="InterPro"/>
</dbReference>
<dbReference type="InterPro" id="IPR013083">
    <property type="entry name" value="Znf_RING/FYVE/PHD"/>
</dbReference>
<dbReference type="GO" id="GO:0016020">
    <property type="term" value="C:membrane"/>
    <property type="evidence" value="ECO:0007669"/>
    <property type="project" value="TreeGrafter"/>
</dbReference>
<dbReference type="GO" id="GO:0008270">
    <property type="term" value="F:zinc ion binding"/>
    <property type="evidence" value="ECO:0007669"/>
    <property type="project" value="UniProtKB-KW"/>
</dbReference>
<sequence length="1367" mass="156794">FCFPGHAEKFLDIFQRTPLGEHIACFSEEEKTIFFHYYIQDFILLEMGVTSERELNVLQVALLSCVEEVKATSSSVEERVPSLPWIHLGYHRFRSRLQNFSRILTVCPNVLPTLEQIGKQASYSLQSQMVLDVYAALACTEMLSSTALEWKTRAWLQWVKNLQMPIELVCAENCRQGSGSQCDQRLQEVKHQWSKIFSVSLFMEHVLLGAETLIPELQMLVKKYIMQLNNCFQWDPDIKTKTTFTAVMRVLCQCKEEASQSFCRFGLRSCPICLGDPRDPVNLPCDHVYCYDCIKQYLVLGQMFCPYCLVSLPDDYKPTVSEKLSIAIKKNTQFRKLCNSFFIDLVSTMCFKGNNPPEKAVIEELLNLMFVHKKILRGPESLHTKSLSPFDDVVDKTPVIRSVVLKLLLKYSFSDVKVYVQEHLSQVEANRIIDKEDKIELYMLFINCFEDSMCEKTGNFPKESKTSYLAKDGHFLENYFHQYNRSHPVSQEFTIEYLQGIANIRLCMDRAAEVIFELHETSVSSEEKEKQLHLQKVMQFFCCTQNDWYRIYLVRKLTNQFGLEFTQKLLNNHRYHWVFPPEIIEEQQRLQPGRIDRFLVCGKNYKAMRDAVGEGLIKCQTEGIAAAVKAYKGSRSALAGHFLLAVFRELTSLYGCKDPNMHPKQKQCDVLKEFIQNSTVLPSEKLKSFAESLLFNQLPLLTLPLLSFNHDMMVTEMAVHTAVVLLSGQNRILEPLRNLAFSPNTMQHAFLPTMPEDMLAQAVKWEGMARFYWYMCPNGHPCIIGECGRPMEHGRCVDCGAQIGGVNHMPIPNFQKARDISDRTQTGHILGDPRKRGPVITSERALSPAVVILIRLLTHLSLLLGASNDTQSLLQIIKPKVQDPVSFLRLHIHKDLEQLMNTLGKSADETINVIHLILCSLFKDQHAGQWPVHFDSQLSTKEKRNNWEENVAHIIILPELKHLDKTLLDLNKQISEDERLSSNPVVKIIYGDPAVFLSHLPKDSAMHSSRIWSCRKRISVEYLAHIVQQKGGKDTVPVLWKFLQKEAELRQVKFLPEILALQKDLVKRFQNVSEMEHCTIEDFLSNFSSGGVRSLMRVRVEKFLDVWNKLRSSIETNGEIKLPKDYCSMDRTVKDTFEILLPRRRGLGLCATSLVSYLVQLHNDFVNTIIDYSADGNRYSVSPAEVADLHMISYEVEKDLIPLILSNCQYSMEKGGEALQEFDLEKIQQQVISRFLQGKPKITLQGIPTLVYRYDQNYEQVFSNIKRKLDQSSLSDSKMGMIRGELVSYSDICEALSVTEIILRFLGTTGGDSHMTLTDYAENVLQMSSQISLPVMKVSAGDNRFTLSLQDEKDMPVRLKLYMYSSD</sequence>
<dbReference type="Pfam" id="PF00097">
    <property type="entry name" value="zf-C3HC4"/>
    <property type="match status" value="1"/>
</dbReference>
<evidence type="ECO:0000259" key="9">
    <source>
        <dbReference type="PROSITE" id="PS51981"/>
    </source>
</evidence>
<evidence type="ECO:0000256" key="6">
    <source>
        <dbReference type="ARBA" id="ARBA00022859"/>
    </source>
</evidence>
<dbReference type="GO" id="GO:0005730">
    <property type="term" value="C:nucleolus"/>
    <property type="evidence" value="ECO:0007669"/>
    <property type="project" value="TreeGrafter"/>
</dbReference>
<dbReference type="PROSITE" id="PS50089">
    <property type="entry name" value="ZF_RING_2"/>
    <property type="match status" value="1"/>
</dbReference>
<keyword evidence="2" id="KW-0963">Cytoplasm</keyword>
<dbReference type="Proteomes" id="UP000695026">
    <property type="component" value="Unplaced"/>
</dbReference>
<dbReference type="CDD" id="cd16561">
    <property type="entry name" value="RING-HC_RNF213"/>
    <property type="match status" value="1"/>
</dbReference>
<feature type="domain" description="RZ-type" evidence="9">
    <location>
        <begin position="754"/>
        <end position="826"/>
    </location>
</feature>
<dbReference type="InterPro" id="IPR046439">
    <property type="entry name" value="ZF_RZ_dom"/>
</dbReference>
<evidence type="ECO:0000259" key="8">
    <source>
        <dbReference type="PROSITE" id="PS50089"/>
    </source>
</evidence>
<dbReference type="GO" id="GO:0006511">
    <property type="term" value="P:ubiquitin-dependent protein catabolic process"/>
    <property type="evidence" value="ECO:0007669"/>
    <property type="project" value="TreeGrafter"/>
</dbReference>
<evidence type="ECO:0000256" key="2">
    <source>
        <dbReference type="ARBA" id="ARBA00022490"/>
    </source>
</evidence>
<evidence type="ECO:0000313" key="11">
    <source>
        <dbReference type="RefSeq" id="XP_025032245.1"/>
    </source>
</evidence>
<dbReference type="FunFam" id="3.30.40.10:FF:000488">
    <property type="entry name" value="E3 ubiquitin-protein ligase RNF213"/>
    <property type="match status" value="1"/>
</dbReference>
<dbReference type="Gene3D" id="3.30.40.10">
    <property type="entry name" value="Zinc/RING finger domain, C3HC4 (zinc finger)"/>
    <property type="match status" value="1"/>
</dbReference>
<dbReference type="GeneID" id="103068126"/>
<dbReference type="SMART" id="SM00184">
    <property type="entry name" value="RING"/>
    <property type="match status" value="1"/>
</dbReference>
<dbReference type="GO" id="GO:0005829">
    <property type="term" value="C:cytosol"/>
    <property type="evidence" value="ECO:0007669"/>
    <property type="project" value="TreeGrafter"/>
</dbReference>
<evidence type="ECO:0000313" key="10">
    <source>
        <dbReference type="Proteomes" id="UP000695026"/>
    </source>
</evidence>
<feature type="domain" description="RING-type" evidence="8">
    <location>
        <begin position="270"/>
        <end position="308"/>
    </location>
</feature>
<keyword evidence="6" id="KW-0391">Immunity</keyword>
<protein>
    <submittedName>
        <fullName evidence="11">E3 ubiquitin-protein ligase RNF213-like</fullName>
    </submittedName>
</protein>
<evidence type="ECO:0000256" key="5">
    <source>
        <dbReference type="ARBA" id="ARBA00022833"/>
    </source>
</evidence>
<proteinExistence type="predicted"/>
<dbReference type="RefSeq" id="XP_025032245.1">
    <property type="nucleotide sequence ID" value="XM_025176477.1"/>
</dbReference>
<dbReference type="PANTHER" id="PTHR22605">
    <property type="entry name" value="RZ-TYPE DOMAIN-CONTAINING PROTEIN"/>
    <property type="match status" value="1"/>
</dbReference>
<reference evidence="11" key="1">
    <citation type="submission" date="2025-08" db="UniProtKB">
        <authorList>
            <consortium name="RefSeq"/>
        </authorList>
    </citation>
    <scope>IDENTIFICATION</scope>
    <source>
        <tissue evidence="11">Liver</tissue>
    </source>
</reference>
<dbReference type="OrthoDB" id="9045192at2759"/>
<accession>A0A9F5IVB4</accession>
<dbReference type="PROSITE" id="PS51981">
    <property type="entry name" value="ZF_RZ"/>
    <property type="match status" value="1"/>
</dbReference>
<keyword evidence="4 7" id="KW-0863">Zinc-finger</keyword>
<feature type="non-terminal residue" evidence="11">
    <location>
        <position position="1"/>
    </location>
</feature>
<evidence type="ECO:0000256" key="1">
    <source>
        <dbReference type="ARBA" id="ARBA00004496"/>
    </source>
</evidence>
<dbReference type="OMA" id="ERENWEV"/>
<keyword evidence="3" id="KW-0479">Metal-binding</keyword>
<dbReference type="InterPro" id="IPR001841">
    <property type="entry name" value="Znf_RING"/>
</dbReference>
<comment type="subcellular location">
    <subcellularLocation>
        <location evidence="1">Cytoplasm</location>
    </subcellularLocation>
</comment>
<organism evidence="10 11">
    <name type="scientific">Python bivittatus</name>
    <name type="common">Burmese python</name>
    <name type="synonym">Python molurus bivittatus</name>
    <dbReference type="NCBI Taxonomy" id="176946"/>
    <lineage>
        <taxon>Eukaryota</taxon>
        <taxon>Metazoa</taxon>
        <taxon>Chordata</taxon>
        <taxon>Craniata</taxon>
        <taxon>Vertebrata</taxon>
        <taxon>Euteleostomi</taxon>
        <taxon>Lepidosauria</taxon>
        <taxon>Squamata</taxon>
        <taxon>Bifurcata</taxon>
        <taxon>Unidentata</taxon>
        <taxon>Episquamata</taxon>
        <taxon>Toxicofera</taxon>
        <taxon>Serpentes</taxon>
        <taxon>Henophidia</taxon>
        <taxon>Pythonidae</taxon>
        <taxon>Python</taxon>
    </lineage>
</organism>
<dbReference type="InterPro" id="IPR017907">
    <property type="entry name" value="Znf_RING_CS"/>
</dbReference>
<dbReference type="GO" id="GO:0002040">
    <property type="term" value="P:sprouting angiogenesis"/>
    <property type="evidence" value="ECO:0007669"/>
    <property type="project" value="TreeGrafter"/>
</dbReference>